<evidence type="ECO:0000256" key="8">
    <source>
        <dbReference type="ARBA" id="ARBA00023136"/>
    </source>
</evidence>
<evidence type="ECO:0000256" key="1">
    <source>
        <dbReference type="ARBA" id="ARBA00004117"/>
    </source>
</evidence>
<dbReference type="GO" id="GO:0005886">
    <property type="term" value="C:plasma membrane"/>
    <property type="evidence" value="ECO:0007669"/>
    <property type="project" value="UniProtKB-SubCell"/>
</dbReference>
<dbReference type="PANTHER" id="PTHR30034">
    <property type="entry name" value="FLAGELLAR MOTOR SWITCH PROTEIN FLIM"/>
    <property type="match status" value="1"/>
</dbReference>
<dbReference type="AlphaFoldDB" id="A0A1Y5Q181"/>
<dbReference type="PANTHER" id="PTHR30034:SF6">
    <property type="entry name" value="YOP PROTEINS TRANSLOCATION PROTEIN Q"/>
    <property type="match status" value="1"/>
</dbReference>
<dbReference type="KEGG" id="sphu:SPPYR_3541"/>
<evidence type="ECO:0000256" key="4">
    <source>
        <dbReference type="ARBA" id="ARBA00021898"/>
    </source>
</evidence>
<dbReference type="RefSeq" id="WP_295321625.1">
    <property type="nucleotide sequence ID" value="NZ_LT598653.1"/>
</dbReference>
<dbReference type="Gene3D" id="2.30.330.10">
    <property type="entry name" value="SpoA-like"/>
    <property type="match status" value="1"/>
</dbReference>
<evidence type="ECO:0000256" key="3">
    <source>
        <dbReference type="ARBA" id="ARBA00011049"/>
    </source>
</evidence>
<dbReference type="Pfam" id="PF02154">
    <property type="entry name" value="FliM"/>
    <property type="match status" value="1"/>
</dbReference>
<feature type="compositionally biased region" description="Low complexity" evidence="11">
    <location>
        <begin position="1"/>
        <end position="15"/>
    </location>
</feature>
<gene>
    <name evidence="13" type="ORF">SPPYR_3541</name>
</gene>
<dbReference type="InterPro" id="IPR001689">
    <property type="entry name" value="Flag_FliM"/>
</dbReference>
<dbReference type="CDD" id="cd17908">
    <property type="entry name" value="FliM"/>
    <property type="match status" value="1"/>
</dbReference>
<accession>A0A1Y5Q181</accession>
<protein>
    <recommendedName>
        <fullName evidence="4">Flagellar motor switch protein FliM</fullName>
    </recommendedName>
</protein>
<evidence type="ECO:0000259" key="12">
    <source>
        <dbReference type="Pfam" id="PF01052"/>
    </source>
</evidence>
<dbReference type="GO" id="GO:0050918">
    <property type="term" value="P:positive chemotaxis"/>
    <property type="evidence" value="ECO:0007669"/>
    <property type="project" value="TreeGrafter"/>
</dbReference>
<evidence type="ECO:0000256" key="2">
    <source>
        <dbReference type="ARBA" id="ARBA00004202"/>
    </source>
</evidence>
<dbReference type="InterPro" id="IPR028976">
    <property type="entry name" value="CheC-like_sf"/>
</dbReference>
<comment type="similarity">
    <text evidence="3">Belongs to the FliM family.</text>
</comment>
<evidence type="ECO:0000313" key="13">
    <source>
        <dbReference type="EMBL" id="SBV34656.1"/>
    </source>
</evidence>
<dbReference type="InterPro" id="IPR001543">
    <property type="entry name" value="FliN-like_C"/>
</dbReference>
<dbReference type="EMBL" id="LT598653">
    <property type="protein sequence ID" value="SBV34656.1"/>
    <property type="molecule type" value="Genomic_DNA"/>
</dbReference>
<evidence type="ECO:0000256" key="6">
    <source>
        <dbReference type="ARBA" id="ARBA00022500"/>
    </source>
</evidence>
<dbReference type="GO" id="GO:0009425">
    <property type="term" value="C:bacterial-type flagellum basal body"/>
    <property type="evidence" value="ECO:0007669"/>
    <property type="project" value="UniProtKB-SubCell"/>
</dbReference>
<evidence type="ECO:0000256" key="11">
    <source>
        <dbReference type="SAM" id="MobiDB-lite"/>
    </source>
</evidence>
<keyword evidence="8" id="KW-0472">Membrane</keyword>
<comment type="function">
    <text evidence="10">FliM is one of three proteins (FliG, FliN, FliM) that forms the rotor-mounted switch complex (C ring), located at the base of the basal body. This complex interacts with the CheY and CheZ chemotaxis proteins, in addition to contacting components of the motor that determine the direction of flagellar rotation.</text>
</comment>
<sequence>MTTGTKTVKAVKAPRASPPAPAAAPADGKESLLLRKAADSYAFPALEGVANQFARSLRDLIRALGAPAIQIERAGAEQMSFAEWSAAAAPAIFWRYHAAPLKGPVLLAGSRALLLQLVDIFYGGRGQLAAEREELTDAEDRFAARLGRDIAMQLAAAWRGKLALEPELDCVTADPAKLAAVRADDELFVQRFTLRGAPFDGRTIMCAYPVAALRGIAGDELLPDTPAHGGGDPAWSGALDKALRDVRLPVRSVLARPEISLVKLLALEVGDIIPLSMPRHVPVTVAGRSFAFGSIGEANGNAAIMIDHIEKGPDND</sequence>
<keyword evidence="9" id="KW-0975">Bacterial flagellum</keyword>
<keyword evidence="5" id="KW-1003">Cell membrane</keyword>
<evidence type="ECO:0000256" key="10">
    <source>
        <dbReference type="ARBA" id="ARBA00025044"/>
    </source>
</evidence>
<feature type="domain" description="Flagellar motor switch protein FliN-like C-terminal" evidence="12">
    <location>
        <begin position="242"/>
        <end position="309"/>
    </location>
</feature>
<organism evidence="13">
    <name type="scientific">uncultured Sphingopyxis sp</name>
    <dbReference type="NCBI Taxonomy" id="310581"/>
    <lineage>
        <taxon>Bacteria</taxon>
        <taxon>Pseudomonadati</taxon>
        <taxon>Pseudomonadota</taxon>
        <taxon>Alphaproteobacteria</taxon>
        <taxon>Sphingomonadales</taxon>
        <taxon>Sphingomonadaceae</taxon>
        <taxon>Sphingopyxis</taxon>
        <taxon>environmental samples</taxon>
    </lineage>
</organism>
<evidence type="ECO:0000256" key="9">
    <source>
        <dbReference type="ARBA" id="ARBA00023143"/>
    </source>
</evidence>
<dbReference type="Gene3D" id="3.40.1550.10">
    <property type="entry name" value="CheC-like"/>
    <property type="match status" value="1"/>
</dbReference>
<feature type="region of interest" description="Disordered" evidence="11">
    <location>
        <begin position="1"/>
        <end position="26"/>
    </location>
</feature>
<name>A0A1Y5Q181_9SPHN</name>
<reference evidence="13" key="1">
    <citation type="submission" date="2016-03" db="EMBL/GenBank/DDBJ databases">
        <authorList>
            <person name="Ploux O."/>
        </authorList>
    </citation>
    <scope>NUCLEOTIDE SEQUENCE</scope>
    <source>
        <strain evidence="13">UC10</strain>
    </source>
</reference>
<dbReference type="SUPFAM" id="SSF101801">
    <property type="entry name" value="Surface presentation of antigens (SPOA)"/>
    <property type="match status" value="1"/>
</dbReference>
<dbReference type="GO" id="GO:0071978">
    <property type="term" value="P:bacterial-type flagellum-dependent swarming motility"/>
    <property type="evidence" value="ECO:0007669"/>
    <property type="project" value="TreeGrafter"/>
</dbReference>
<keyword evidence="6" id="KW-0145">Chemotaxis</keyword>
<keyword evidence="7" id="KW-0283">Flagellar rotation</keyword>
<evidence type="ECO:0000256" key="5">
    <source>
        <dbReference type="ARBA" id="ARBA00022475"/>
    </source>
</evidence>
<proteinExistence type="inferred from homology"/>
<evidence type="ECO:0000256" key="7">
    <source>
        <dbReference type="ARBA" id="ARBA00022779"/>
    </source>
</evidence>
<dbReference type="Pfam" id="PF01052">
    <property type="entry name" value="FliMN_C"/>
    <property type="match status" value="1"/>
</dbReference>
<dbReference type="GO" id="GO:0003774">
    <property type="term" value="F:cytoskeletal motor activity"/>
    <property type="evidence" value="ECO:0007669"/>
    <property type="project" value="InterPro"/>
</dbReference>
<comment type="subcellular location">
    <subcellularLocation>
        <location evidence="1">Bacterial flagellum basal body</location>
    </subcellularLocation>
    <subcellularLocation>
        <location evidence="2">Cell membrane</location>
        <topology evidence="2">Peripheral membrane protein</topology>
    </subcellularLocation>
</comment>
<dbReference type="InterPro" id="IPR036429">
    <property type="entry name" value="SpoA-like_sf"/>
</dbReference>